<evidence type="ECO:0000256" key="4">
    <source>
        <dbReference type="ARBA" id="ARBA00022824"/>
    </source>
</evidence>
<dbReference type="InterPro" id="IPR010580">
    <property type="entry name" value="ER_stress-assoc"/>
</dbReference>
<evidence type="ECO:0000256" key="2">
    <source>
        <dbReference type="ARBA" id="ARBA00005500"/>
    </source>
</evidence>
<comment type="similarity">
    <text evidence="2">Belongs to the RAMP4 family.</text>
</comment>
<dbReference type="EMBL" id="JADGMS010000003">
    <property type="protein sequence ID" value="KAF9686178.1"/>
    <property type="molecule type" value="Genomic_DNA"/>
</dbReference>
<dbReference type="AlphaFoldDB" id="A0A835TH94"/>
<evidence type="ECO:0000256" key="1">
    <source>
        <dbReference type="ARBA" id="ARBA00004389"/>
    </source>
</evidence>
<organism evidence="8 9">
    <name type="scientific">Salix dunnii</name>
    <dbReference type="NCBI Taxonomy" id="1413687"/>
    <lineage>
        <taxon>Eukaryota</taxon>
        <taxon>Viridiplantae</taxon>
        <taxon>Streptophyta</taxon>
        <taxon>Embryophyta</taxon>
        <taxon>Tracheophyta</taxon>
        <taxon>Spermatophyta</taxon>
        <taxon>Magnoliopsida</taxon>
        <taxon>eudicotyledons</taxon>
        <taxon>Gunneridae</taxon>
        <taxon>Pentapetalae</taxon>
        <taxon>rosids</taxon>
        <taxon>fabids</taxon>
        <taxon>Malpighiales</taxon>
        <taxon>Salicaceae</taxon>
        <taxon>Saliceae</taxon>
        <taxon>Salix</taxon>
    </lineage>
</organism>
<dbReference type="PANTHER" id="PTHR15601:SF35">
    <property type="entry name" value="OS07G0583000 PROTEIN"/>
    <property type="match status" value="1"/>
</dbReference>
<reference evidence="8 9" key="1">
    <citation type="submission" date="2020-10" db="EMBL/GenBank/DDBJ databases">
        <title>Plant Genome Project.</title>
        <authorList>
            <person name="Zhang R.-G."/>
        </authorList>
    </citation>
    <scope>NUCLEOTIDE SEQUENCE [LARGE SCALE GENOMIC DNA]</scope>
    <source>
        <strain evidence="8">FAFU-HL-1</strain>
        <tissue evidence="8">Leaf</tissue>
    </source>
</reference>
<sequence>MTTSRRLADRKVNRFDKNISRRGAVPETSTKKGKDYPVGPLLLGFFIFVVIGSSRTVMLQSWNLDDLRLKGRRGWPTFGKVKVRETTWSRIGKSHQGLNFDLTNIKSVPRTIAFSADLEN</sequence>
<dbReference type="Proteomes" id="UP000657918">
    <property type="component" value="Unassembled WGS sequence"/>
</dbReference>
<dbReference type="OrthoDB" id="16679at2759"/>
<gene>
    <name evidence="8" type="ORF">SADUNF_Sadunf03G0131600</name>
</gene>
<proteinExistence type="inferred from homology"/>
<name>A0A835TH94_9ROSI</name>
<dbReference type="GO" id="GO:0030968">
    <property type="term" value="P:endoplasmic reticulum unfolded protein response"/>
    <property type="evidence" value="ECO:0007669"/>
    <property type="project" value="TreeGrafter"/>
</dbReference>
<dbReference type="GO" id="GO:0005789">
    <property type="term" value="C:endoplasmic reticulum membrane"/>
    <property type="evidence" value="ECO:0007669"/>
    <property type="project" value="UniProtKB-SubCell"/>
</dbReference>
<evidence type="ECO:0000256" key="7">
    <source>
        <dbReference type="SAM" id="Phobius"/>
    </source>
</evidence>
<accession>A0A835TH94</accession>
<keyword evidence="9" id="KW-1185">Reference proteome</keyword>
<protein>
    <submittedName>
        <fullName evidence="8">Uncharacterized protein</fullName>
    </submittedName>
</protein>
<dbReference type="PANTHER" id="PTHR15601">
    <property type="entry name" value="STRESS ASSOCIATED ENDOPLASMIC RETICULUM PROTEIN SERP1/RAMP4"/>
    <property type="match status" value="1"/>
</dbReference>
<evidence type="ECO:0000256" key="5">
    <source>
        <dbReference type="ARBA" id="ARBA00022989"/>
    </source>
</evidence>
<keyword evidence="5 7" id="KW-1133">Transmembrane helix</keyword>
<keyword evidence="3 7" id="KW-0812">Transmembrane</keyword>
<dbReference type="Pfam" id="PF06624">
    <property type="entry name" value="RAMP4"/>
    <property type="match status" value="1"/>
</dbReference>
<evidence type="ECO:0000256" key="6">
    <source>
        <dbReference type="ARBA" id="ARBA00023136"/>
    </source>
</evidence>
<comment type="caution">
    <text evidence="8">The sequence shown here is derived from an EMBL/GenBank/DDBJ whole genome shotgun (WGS) entry which is preliminary data.</text>
</comment>
<keyword evidence="4" id="KW-0256">Endoplasmic reticulum</keyword>
<comment type="subcellular location">
    <subcellularLocation>
        <location evidence="1">Endoplasmic reticulum membrane</location>
        <topology evidence="1">Single-pass membrane protein</topology>
    </subcellularLocation>
</comment>
<keyword evidence="6 7" id="KW-0472">Membrane</keyword>
<evidence type="ECO:0000313" key="9">
    <source>
        <dbReference type="Proteomes" id="UP000657918"/>
    </source>
</evidence>
<feature type="transmembrane region" description="Helical" evidence="7">
    <location>
        <begin position="41"/>
        <end position="64"/>
    </location>
</feature>
<evidence type="ECO:0000313" key="8">
    <source>
        <dbReference type="EMBL" id="KAF9686178.1"/>
    </source>
</evidence>
<evidence type="ECO:0000256" key="3">
    <source>
        <dbReference type="ARBA" id="ARBA00022692"/>
    </source>
</evidence>